<evidence type="ECO:0000259" key="11">
    <source>
        <dbReference type="PROSITE" id="PS50089"/>
    </source>
</evidence>
<dbReference type="InterPro" id="IPR017907">
    <property type="entry name" value="Znf_RING_CS"/>
</dbReference>
<dbReference type="GO" id="GO:0006289">
    <property type="term" value="P:nucleotide-excision repair"/>
    <property type="evidence" value="ECO:0007669"/>
    <property type="project" value="InterPro"/>
</dbReference>
<comment type="subcellular location">
    <subcellularLocation>
        <location evidence="1">Nucleus</location>
    </subcellularLocation>
</comment>
<dbReference type="Pfam" id="PF06391">
    <property type="entry name" value="MAT1"/>
    <property type="match status" value="1"/>
</dbReference>
<dbReference type="PANTHER" id="PTHR12683">
    <property type="entry name" value="CDK-ACTIVATING KINASE ASSEMBLY FACTOR MAT1"/>
    <property type="match status" value="1"/>
</dbReference>
<dbReference type="FunFam" id="3.30.40.10:FF:000037">
    <property type="entry name" value="Cdk-activating kinase assembly factor MAT1, centre"/>
    <property type="match status" value="1"/>
</dbReference>
<dbReference type="GO" id="GO:0061575">
    <property type="term" value="F:cyclin-dependent protein serine/threonine kinase activator activity"/>
    <property type="evidence" value="ECO:0007669"/>
    <property type="project" value="InterPro"/>
</dbReference>
<comment type="caution">
    <text evidence="12">The sequence shown here is derived from an EMBL/GenBank/DDBJ whole genome shotgun (WGS) entry which is preliminary data.</text>
</comment>
<dbReference type="EMBL" id="SWFS01000093">
    <property type="protein sequence ID" value="KAA8916652.1"/>
    <property type="molecule type" value="Genomic_DNA"/>
</dbReference>
<keyword evidence="6" id="KW-0539">Nucleus</keyword>
<dbReference type="PROSITE" id="PS00518">
    <property type="entry name" value="ZF_RING_1"/>
    <property type="match status" value="1"/>
</dbReference>
<keyword evidence="4 9" id="KW-0863">Zinc-finger</keyword>
<dbReference type="Proteomes" id="UP000761534">
    <property type="component" value="Unassembled WGS sequence"/>
</dbReference>
<evidence type="ECO:0000313" key="12">
    <source>
        <dbReference type="EMBL" id="KAA8916652.1"/>
    </source>
</evidence>
<dbReference type="GO" id="GO:0070985">
    <property type="term" value="C:transcription factor TFIIK complex"/>
    <property type="evidence" value="ECO:0007669"/>
    <property type="project" value="UniProtKB-ARBA"/>
</dbReference>
<organism evidence="12 13">
    <name type="scientific">Trichomonascus ciferrii</name>
    <dbReference type="NCBI Taxonomy" id="44093"/>
    <lineage>
        <taxon>Eukaryota</taxon>
        <taxon>Fungi</taxon>
        <taxon>Dikarya</taxon>
        <taxon>Ascomycota</taxon>
        <taxon>Saccharomycotina</taxon>
        <taxon>Dipodascomycetes</taxon>
        <taxon>Dipodascales</taxon>
        <taxon>Trichomonascaceae</taxon>
        <taxon>Trichomonascus</taxon>
        <taxon>Trichomonascus ciferrii complex</taxon>
    </lineage>
</organism>
<dbReference type="Gene3D" id="3.30.40.10">
    <property type="entry name" value="Zinc/RING finger domain, C3HC4 (zinc finger)"/>
    <property type="match status" value="1"/>
</dbReference>
<evidence type="ECO:0000256" key="8">
    <source>
        <dbReference type="ARBA" id="ARBA00033277"/>
    </source>
</evidence>
<dbReference type="InterPro" id="IPR013083">
    <property type="entry name" value="Znf_RING/FYVE/PHD"/>
</dbReference>
<reference evidence="12" key="1">
    <citation type="journal article" date="2019" name="G3 (Bethesda)">
        <title>Genome Assemblies of Two Rare Opportunistic Yeast Pathogens: Diutina rugosa (syn. Candida rugosa) and Trichomonascus ciferrii (syn. Candida ciferrii).</title>
        <authorList>
            <person name="Mixao V."/>
            <person name="Saus E."/>
            <person name="Hansen A.P."/>
            <person name="Lass-Florl C."/>
            <person name="Gabaldon T."/>
        </authorList>
    </citation>
    <scope>NUCLEOTIDE SEQUENCE</scope>
    <source>
        <strain evidence="12">CBS 4856</strain>
    </source>
</reference>
<dbReference type="InterPro" id="IPR004575">
    <property type="entry name" value="MAT1/Tfb3"/>
</dbReference>
<evidence type="ECO:0000256" key="2">
    <source>
        <dbReference type="ARBA" id="ARBA00022257"/>
    </source>
</evidence>
<feature type="compositionally biased region" description="Basic and acidic residues" evidence="10">
    <location>
        <begin position="179"/>
        <end position="190"/>
    </location>
</feature>
<dbReference type="PANTHER" id="PTHR12683:SF13">
    <property type="entry name" value="CDK-ACTIVATING KINASE ASSEMBLY FACTOR MAT1"/>
    <property type="match status" value="1"/>
</dbReference>
<keyword evidence="5" id="KW-0862">Zinc</keyword>
<name>A0A642V947_9ASCO</name>
<dbReference type="GO" id="GO:0006357">
    <property type="term" value="P:regulation of transcription by RNA polymerase II"/>
    <property type="evidence" value="ECO:0007669"/>
    <property type="project" value="TreeGrafter"/>
</dbReference>
<feature type="compositionally biased region" description="Basic and acidic residues" evidence="10">
    <location>
        <begin position="203"/>
        <end position="220"/>
    </location>
</feature>
<dbReference type="SUPFAM" id="SSF57850">
    <property type="entry name" value="RING/U-box"/>
    <property type="match status" value="1"/>
</dbReference>
<gene>
    <name evidence="12" type="ORF">TRICI_001278</name>
</gene>
<feature type="region of interest" description="Disordered" evidence="10">
    <location>
        <begin position="175"/>
        <end position="220"/>
    </location>
</feature>
<evidence type="ECO:0000256" key="1">
    <source>
        <dbReference type="ARBA" id="ARBA00004123"/>
    </source>
</evidence>
<evidence type="ECO:0000256" key="10">
    <source>
        <dbReference type="SAM" id="MobiDB-lite"/>
    </source>
</evidence>
<evidence type="ECO:0000256" key="7">
    <source>
        <dbReference type="ARBA" id="ARBA00029873"/>
    </source>
</evidence>
<dbReference type="CDD" id="cd16573">
    <property type="entry name" value="RING-HC_TFB3-like"/>
    <property type="match status" value="1"/>
</dbReference>
<dbReference type="InterPro" id="IPR001841">
    <property type="entry name" value="Znf_RING"/>
</dbReference>
<dbReference type="VEuPathDB" id="FungiDB:TRICI_001278"/>
<feature type="region of interest" description="Disordered" evidence="10">
    <location>
        <begin position="237"/>
        <end position="257"/>
    </location>
</feature>
<evidence type="ECO:0000256" key="6">
    <source>
        <dbReference type="ARBA" id="ARBA00023242"/>
    </source>
</evidence>
<keyword evidence="3" id="KW-0479">Metal-binding</keyword>
<dbReference type="PROSITE" id="PS50089">
    <property type="entry name" value="ZF_RING_2"/>
    <property type="match status" value="1"/>
</dbReference>
<evidence type="ECO:0000256" key="4">
    <source>
        <dbReference type="ARBA" id="ARBA00022771"/>
    </source>
</evidence>
<evidence type="ECO:0000256" key="9">
    <source>
        <dbReference type="PROSITE-ProRule" id="PRU00175"/>
    </source>
</evidence>
<sequence length="323" mass="37658">MTGEDEDVCPICKSSRYLNPDMKFLVNPECYHKMCESCVDRIFSLGPAPCPYPGCTKTLRKNKFTKQIFEDIGVEKEVNIRHRVNKIFNKREKDFESLKEYNDYLEELEIIVFNLVNGIDVEETESKLQEYESQNRNAILANSLQLKQEEEEFKELQRLEAERRKQSYELAVQEEQEKEEQKKQIDREIQRQLATGSGSAEEIVQRVHEQSRKESEARRKALQEKFSLRATAMRGAAGLNNPRFKERNTPLTPFTPFNGDRQPKYLFSVQDNYFDPLLGDVVEKDNNYKISGFSIKEAQKQALIQAFFGIGCDIQKEKQQQVA</sequence>
<feature type="domain" description="RING-type" evidence="11">
    <location>
        <begin position="9"/>
        <end position="51"/>
    </location>
</feature>
<evidence type="ECO:0000256" key="3">
    <source>
        <dbReference type="ARBA" id="ARBA00022723"/>
    </source>
</evidence>
<keyword evidence="13" id="KW-1185">Reference proteome</keyword>
<dbReference type="Pfam" id="PF17121">
    <property type="entry name" value="zf-C3HC4_5"/>
    <property type="match status" value="1"/>
</dbReference>
<accession>A0A642V947</accession>
<evidence type="ECO:0000256" key="5">
    <source>
        <dbReference type="ARBA" id="ARBA00022833"/>
    </source>
</evidence>
<evidence type="ECO:0000313" key="13">
    <source>
        <dbReference type="Proteomes" id="UP000761534"/>
    </source>
</evidence>
<dbReference type="AlphaFoldDB" id="A0A642V947"/>
<protein>
    <recommendedName>
        <fullName evidence="2">RNA polymerase II transcription factor B subunit 3</fullName>
    </recommendedName>
    <alternativeName>
        <fullName evidence="8">RNA polymerase II transcription factor B 38 kDa subunit</fullName>
    </alternativeName>
    <alternativeName>
        <fullName evidence="7">RNA polymerase II transcription factor B p38 subunit</fullName>
    </alternativeName>
</protein>
<dbReference type="InterPro" id="IPR015877">
    <property type="entry name" value="MAT1_centre"/>
</dbReference>
<dbReference type="OrthoDB" id="5963at2759"/>
<dbReference type="NCBIfam" id="TIGR00570">
    <property type="entry name" value="cdk7"/>
    <property type="match status" value="1"/>
</dbReference>
<proteinExistence type="predicted"/>
<dbReference type="GO" id="GO:0008270">
    <property type="term" value="F:zinc ion binding"/>
    <property type="evidence" value="ECO:0007669"/>
    <property type="project" value="UniProtKB-KW"/>
</dbReference>